<evidence type="ECO:0000313" key="2">
    <source>
        <dbReference type="EMBL" id="KLV01694.1"/>
    </source>
</evidence>
<dbReference type="GO" id="GO:0016746">
    <property type="term" value="F:acyltransferase activity"/>
    <property type="evidence" value="ECO:0007669"/>
    <property type="project" value="InterPro"/>
</dbReference>
<dbReference type="AlphaFoldDB" id="A0A0J1GQL4"/>
<dbReference type="Proteomes" id="UP000036426">
    <property type="component" value="Unassembled WGS sequence"/>
</dbReference>
<dbReference type="RefSeq" id="WP_047873146.1">
    <property type="nucleotide sequence ID" value="NZ_BMYC01000001.1"/>
</dbReference>
<dbReference type="EMBL" id="LDOV01000010">
    <property type="protein sequence ID" value="KLV01694.1"/>
    <property type="molecule type" value="Genomic_DNA"/>
</dbReference>
<keyword evidence="3" id="KW-1185">Reference proteome</keyword>
<dbReference type="Pfam" id="PF13723">
    <property type="entry name" value="Ketoacyl-synt_2"/>
    <property type="match status" value="1"/>
</dbReference>
<evidence type="ECO:0000313" key="3">
    <source>
        <dbReference type="Proteomes" id="UP000036426"/>
    </source>
</evidence>
<gene>
    <name evidence="2" type="ORF">ABT58_04380</name>
</gene>
<accession>A0A0J1GQL4</accession>
<comment type="caution">
    <text evidence="2">The sequence shown here is derived from an EMBL/GenBank/DDBJ whole genome shotgun (WGS) entry which is preliminary data.</text>
</comment>
<dbReference type="InterPro" id="IPR014030">
    <property type="entry name" value="Ketoacyl_synth_N"/>
</dbReference>
<proteinExistence type="predicted"/>
<dbReference type="SUPFAM" id="SSF53901">
    <property type="entry name" value="Thiolase-like"/>
    <property type="match status" value="1"/>
</dbReference>
<protein>
    <submittedName>
        <fullName evidence="2">3-oxoacyl-ACP synthase</fullName>
    </submittedName>
</protein>
<reference evidence="2 3" key="1">
    <citation type="submission" date="2015-05" db="EMBL/GenBank/DDBJ databases">
        <title>Photobacterium galathea sp. nov.</title>
        <authorList>
            <person name="Machado H."/>
            <person name="Gram L."/>
        </authorList>
    </citation>
    <scope>NUCLEOTIDE SEQUENCE [LARGE SCALE GENOMIC DNA]</scope>
    <source>
        <strain evidence="2 3">DSM 25995</strain>
    </source>
</reference>
<name>A0A0J1GQL4_9GAMM</name>
<organism evidence="2 3">
    <name type="scientific">Photobacterium aphoticum</name>
    <dbReference type="NCBI Taxonomy" id="754436"/>
    <lineage>
        <taxon>Bacteria</taxon>
        <taxon>Pseudomonadati</taxon>
        <taxon>Pseudomonadota</taxon>
        <taxon>Gammaproteobacteria</taxon>
        <taxon>Vibrionales</taxon>
        <taxon>Vibrionaceae</taxon>
        <taxon>Photobacterium</taxon>
    </lineage>
</organism>
<dbReference type="OrthoDB" id="9798676at2"/>
<dbReference type="InterPro" id="IPR016039">
    <property type="entry name" value="Thiolase-like"/>
</dbReference>
<dbReference type="PATRIC" id="fig|754436.4.peg.936"/>
<evidence type="ECO:0000259" key="1">
    <source>
        <dbReference type="Pfam" id="PF13723"/>
    </source>
</evidence>
<sequence>MNTVHFDIADWHALSPGLNTPQEWALWAVNNKTWPADPAPADFSAIPAMMRRRMSHLSKLAVQTAMTLMHDQSVDFIVFSSRHGELHRTVTLLQDVLRGDDASPIAFSQSVHNTAAGLFTIATKQAIPVTSIAAGEQSLHAALIEAAAYLAENPTHRVLVVDFDEPLPAPYGVFDGLLHQGFALGMILTHGNHIALRWQSSIQPSTQSADNAHDAGLPQTLSVISQLAQDKTAWSIAGRRQIWHWAR</sequence>
<feature type="domain" description="Beta-ketoacyl synthase-like N-terminal" evidence="1">
    <location>
        <begin position="24"/>
        <end position="245"/>
    </location>
</feature>